<dbReference type="GO" id="GO:0031222">
    <property type="term" value="P:arabinan catabolic process"/>
    <property type="evidence" value="ECO:0007669"/>
    <property type="project" value="TreeGrafter"/>
</dbReference>
<dbReference type="FunFam" id="3.40.50.1700:FF:000009">
    <property type="entry name" value="Periplasmic beta-glucosidase"/>
    <property type="match status" value="1"/>
</dbReference>
<evidence type="ECO:0000313" key="5">
    <source>
        <dbReference type="EMBL" id="KAA6334136.1"/>
    </source>
</evidence>
<dbReference type="SUPFAM" id="SSF52279">
    <property type="entry name" value="Beta-D-glucan exohydrolase, C-terminal domain"/>
    <property type="match status" value="1"/>
</dbReference>
<name>A0A5J4RIY7_9ZZZZ</name>
<dbReference type="AlphaFoldDB" id="A0A5J4RIY7"/>
<evidence type="ECO:0000256" key="3">
    <source>
        <dbReference type="ARBA" id="ARBA00022801"/>
    </source>
</evidence>
<dbReference type="InterPro" id="IPR001764">
    <property type="entry name" value="Glyco_hydro_3_N"/>
</dbReference>
<evidence type="ECO:0000256" key="1">
    <source>
        <dbReference type="ARBA" id="ARBA00005336"/>
    </source>
</evidence>
<keyword evidence="5" id="KW-0326">Glycosidase</keyword>
<comment type="similarity">
    <text evidence="1">Belongs to the glycosyl hydrolase 3 family.</text>
</comment>
<dbReference type="EMBL" id="SNRY01001030">
    <property type="protein sequence ID" value="KAA6334136.1"/>
    <property type="molecule type" value="Genomic_DNA"/>
</dbReference>
<dbReference type="InterPro" id="IPR036881">
    <property type="entry name" value="Glyco_hydro_3_C_sf"/>
</dbReference>
<dbReference type="Gene3D" id="3.20.20.300">
    <property type="entry name" value="Glycoside hydrolase, family 3, N-terminal domain"/>
    <property type="match status" value="1"/>
</dbReference>
<keyword evidence="2" id="KW-0732">Signal</keyword>
<dbReference type="GO" id="GO:0009044">
    <property type="term" value="F:xylan 1,4-beta-xylosidase activity"/>
    <property type="evidence" value="ECO:0007669"/>
    <property type="project" value="InterPro"/>
</dbReference>
<dbReference type="InterPro" id="IPR013783">
    <property type="entry name" value="Ig-like_fold"/>
</dbReference>
<dbReference type="Gene3D" id="2.60.40.10">
    <property type="entry name" value="Immunoglobulins"/>
    <property type="match status" value="1"/>
</dbReference>
<dbReference type="Gene3D" id="2.60.120.260">
    <property type="entry name" value="Galactose-binding domain-like"/>
    <property type="match status" value="1"/>
</dbReference>
<accession>A0A5J4RIY7</accession>
<dbReference type="PANTHER" id="PTHR42721">
    <property type="entry name" value="SUGAR HYDROLASE-RELATED"/>
    <property type="match status" value="1"/>
</dbReference>
<dbReference type="PRINTS" id="PR00133">
    <property type="entry name" value="GLHYDRLASE3"/>
</dbReference>
<dbReference type="Pfam" id="PF14310">
    <property type="entry name" value="Fn3-like"/>
    <property type="match status" value="1"/>
</dbReference>
<dbReference type="SMART" id="SM01217">
    <property type="entry name" value="Fn3_like"/>
    <property type="match status" value="1"/>
</dbReference>
<dbReference type="InterPro" id="IPR017853">
    <property type="entry name" value="GH"/>
</dbReference>
<dbReference type="InterPro" id="IPR026891">
    <property type="entry name" value="Fn3-like"/>
</dbReference>
<dbReference type="InterPro" id="IPR002772">
    <property type="entry name" value="Glyco_hydro_3_C"/>
</dbReference>
<dbReference type="InterPro" id="IPR036962">
    <property type="entry name" value="Glyco_hydro_3_N_sf"/>
</dbReference>
<dbReference type="InterPro" id="IPR018247">
    <property type="entry name" value="EF_Hand_1_Ca_BS"/>
</dbReference>
<dbReference type="PROSITE" id="PS00018">
    <property type="entry name" value="EF_HAND_1"/>
    <property type="match status" value="1"/>
</dbReference>
<dbReference type="InterPro" id="IPR008979">
    <property type="entry name" value="Galactose-bd-like_sf"/>
</dbReference>
<dbReference type="EC" id="3.2.1.21" evidence="5"/>
<dbReference type="Pfam" id="PF01915">
    <property type="entry name" value="Glyco_hydro_3_C"/>
    <property type="match status" value="1"/>
</dbReference>
<sequence length="955" mass="106100">MKIKTVIFSCLLLFAGMIYSQNKVSISSVTASINEQTVSSIFDNHSETQWKIGKNNLSGDQFLFLTLKSSGDVNEVQIRFDALSKKEIEKLIEIYITYDPMNPGEPVKYNVNGDKSYSLKFSPKYGAFVKIVFKGNVVSHPYGIGDIRIYNEEVKSSSEDANISKPWLNTTLSVEERVELVLAAMLPEEKMELIREGWGIPGVQRLGIPAITKVEAIHGFSYGKGATVFPQSIGLGATWNKKLMETVAIAIGQETVNANTLQAWSPVLDVAQDPRWGRCEETYGEDPVLVAQMGGAWIKGFQSMGLWTTPKHFGIHGAPLGGRDSHDIGLSEREMREIHLVPFRDVIKKYDCQSIMMSYNDFKGVPVAKSKELLNNILREEWGFNGFIVSDCGALGNLTARKHYTAQDFIEAAEQALSAGIATNCGDTYNNKDVIAAAKAGKLNMENLDNVCRSMLRTMFGNNLFEDNPSKPLNWETTYPGWNSPEHREVAFNAARESIVLLENKNHTLPLSSTASTIAVIGPGADQPQTGDYTQKLPDDRLKSVLNGIKNAVSSKTNVIYEKGCEFFKKEYFNVDAAIKAAKSSDVVVLVLGDCSNSESGKDQIRTSGESNDYATLLLPGYQQQLLEAVCETKKPVILVLQAGRPYNLSYAAEHCAAILVNWLPGQEGGIATADVIFGKYNPAGRLPMTFPRHVGQIPSYYNFKTSGRGYDYVDIEFKPLYAFGYGLSYTTFDYSNLKTEQLPDGSIKVQATVKNIGTQEGDEVVQLYITDMYASVKTRVMELKNFERIHLLPNESKVVAFTLIPYEISLLDENMDRVIEPGEYKIMVGGKSPSYIPKDRIKDSVGFLTSSDGVNGKIDYTTAYKANFELSYKGIANNLMYDKRKIQVEVKNTGNINDMGVINLYINGIKQDNAHHYELDPGQSKVITFNASNDIEIQSLVFATKYKSLEKHFD</sequence>
<protein>
    <submittedName>
        <fullName evidence="5">Periplasmic beta-glucosidase</fullName>
        <ecNumber evidence="5">3.2.1.21</ecNumber>
    </submittedName>
</protein>
<dbReference type="GO" id="GO:0008422">
    <property type="term" value="F:beta-glucosidase activity"/>
    <property type="evidence" value="ECO:0007669"/>
    <property type="project" value="UniProtKB-EC"/>
</dbReference>
<gene>
    <name evidence="5" type="ORF">EZS27_017513</name>
</gene>
<organism evidence="5">
    <name type="scientific">termite gut metagenome</name>
    <dbReference type="NCBI Taxonomy" id="433724"/>
    <lineage>
        <taxon>unclassified sequences</taxon>
        <taxon>metagenomes</taxon>
        <taxon>organismal metagenomes</taxon>
    </lineage>
</organism>
<comment type="caution">
    <text evidence="5">The sequence shown here is derived from an EMBL/GenBank/DDBJ whole genome shotgun (WGS) entry which is preliminary data.</text>
</comment>
<evidence type="ECO:0000259" key="4">
    <source>
        <dbReference type="SMART" id="SM01217"/>
    </source>
</evidence>
<dbReference type="PANTHER" id="PTHR42721:SF3">
    <property type="entry name" value="BETA-D-XYLOSIDASE 5-RELATED"/>
    <property type="match status" value="1"/>
</dbReference>
<dbReference type="GO" id="GO:0046556">
    <property type="term" value="F:alpha-L-arabinofuranosidase activity"/>
    <property type="evidence" value="ECO:0007669"/>
    <property type="project" value="TreeGrafter"/>
</dbReference>
<feature type="domain" description="Fibronectin type III-like" evidence="4">
    <location>
        <begin position="764"/>
        <end position="833"/>
    </location>
</feature>
<dbReference type="SUPFAM" id="SSF51445">
    <property type="entry name" value="(Trans)glycosidases"/>
    <property type="match status" value="1"/>
</dbReference>
<proteinExistence type="inferred from homology"/>
<dbReference type="InterPro" id="IPR044993">
    <property type="entry name" value="BXL"/>
</dbReference>
<reference evidence="5" key="1">
    <citation type="submission" date="2019-03" db="EMBL/GenBank/DDBJ databases">
        <title>Single cell metagenomics reveals metabolic interactions within the superorganism composed of flagellate Streblomastix strix and complex community of Bacteroidetes bacteria on its surface.</title>
        <authorList>
            <person name="Treitli S.C."/>
            <person name="Kolisko M."/>
            <person name="Husnik F."/>
            <person name="Keeling P."/>
            <person name="Hampl V."/>
        </authorList>
    </citation>
    <scope>NUCLEOTIDE SEQUENCE</scope>
    <source>
        <strain evidence="5">STM</strain>
    </source>
</reference>
<dbReference type="Gene3D" id="3.40.50.1700">
    <property type="entry name" value="Glycoside hydrolase family 3 C-terminal domain"/>
    <property type="match status" value="1"/>
</dbReference>
<dbReference type="Pfam" id="PF00933">
    <property type="entry name" value="Glyco_hydro_3"/>
    <property type="match status" value="1"/>
</dbReference>
<evidence type="ECO:0000256" key="2">
    <source>
        <dbReference type="ARBA" id="ARBA00022729"/>
    </source>
</evidence>
<dbReference type="SUPFAM" id="SSF49785">
    <property type="entry name" value="Galactose-binding domain-like"/>
    <property type="match status" value="1"/>
</dbReference>
<keyword evidence="3 5" id="KW-0378">Hydrolase</keyword>
<dbReference type="GO" id="GO:0045493">
    <property type="term" value="P:xylan catabolic process"/>
    <property type="evidence" value="ECO:0007669"/>
    <property type="project" value="InterPro"/>
</dbReference>